<organism evidence="1">
    <name type="scientific">Picornavirales sp</name>
    <dbReference type="NCBI Taxonomy" id="1955153"/>
    <lineage>
        <taxon>Viruses</taxon>
        <taxon>Riboviria</taxon>
        <taxon>Orthornavirae</taxon>
        <taxon>Pisuviricota</taxon>
        <taxon>Pisoniviricetes</taxon>
        <taxon>Picornavirales</taxon>
    </lineage>
</organism>
<evidence type="ECO:0000313" key="1">
    <source>
        <dbReference type="EMBL" id="QDH90547.1"/>
    </source>
</evidence>
<reference evidence="1" key="1">
    <citation type="submission" date="2019-05" db="EMBL/GenBank/DDBJ databases">
        <title>Metatranscriptomic reconstruction reveals RNA viruses with the potential to shape carbon cycling in soil.</title>
        <authorList>
            <person name="Starr E.P."/>
            <person name="Nuccio E."/>
            <person name="Pett-Ridge J."/>
            <person name="Banfield J.F."/>
            <person name="Firestone M.K."/>
        </authorList>
    </citation>
    <scope>NUCLEOTIDE SEQUENCE</scope>
    <source>
        <strain evidence="1">H4_Bulk_Litter_22_scaffold_6</strain>
    </source>
</reference>
<sequence length="497" mass="56377">MSDQIPLNLNVTLSPSIYKMASKISETFFIDPKWIKQIYALTNKRYETSMNELRAIRFAIRTLALVHEGFLGVSKNLEESLQTIDPILKRKMISHYTNYKEVFGSQGPIEEIRARISKNVAAMTLAHPDCQTLMSAFGIYVPNSLPSIRLDIMPFLFDSYLDTLVKIAVFDRKPEIKTMDIFTKHIECCKTRLHFSIHTMRDIFNCGVIDAIPFLGEIITWIEDSKIDFDELLTPEGQKKLRERDVIISHAFLCWYTMTTDIHTLAPQAPLDKAQLLSKFPHYVAEELEKGKEQNKEQATLRAIEFIKSIDAKKKRTADSLAALNKGKIVSPVSPIALTIPNQEDPTIAVAYTEAELALFARVTALMHSGLADMCTSQRDHTSVLCSLFPNLDMYNKYLDYVKLEGPRIVTMMSAIGQAFKKADINTTTVHDIVNNQARTNVVDLSNQIRDRLVGVRNQPNENKKQKTNGKFVAQMFSAMKKDFAKDVTEGIIKDPM</sequence>
<accession>A0A514DAC2</accession>
<dbReference type="EMBL" id="MN035612">
    <property type="protein sequence ID" value="QDH90547.1"/>
    <property type="molecule type" value="Genomic_RNA"/>
</dbReference>
<gene>
    <name evidence="1" type="ORF">H4BulkLitter226_000001</name>
</gene>
<name>A0A514DAC2_9VIRU</name>
<protein>
    <submittedName>
        <fullName evidence="1">Uncharacterized protein</fullName>
    </submittedName>
</protein>
<proteinExistence type="predicted"/>